<evidence type="ECO:0000313" key="2">
    <source>
        <dbReference type="Proteomes" id="UP000786989"/>
    </source>
</evidence>
<gene>
    <name evidence="1" type="ORF">K8U77_04750</name>
</gene>
<dbReference type="AlphaFoldDB" id="A0A9D2UWN1"/>
<name>A0A9D2UWN1_9ACTN</name>
<dbReference type="EMBL" id="DYWI01000084">
    <property type="protein sequence ID" value="HJF65412.1"/>
    <property type="molecule type" value="Genomic_DNA"/>
</dbReference>
<organism evidence="1 2">
    <name type="scientific">Slackia equolifaciens</name>
    <dbReference type="NCBI Taxonomy" id="498718"/>
    <lineage>
        <taxon>Bacteria</taxon>
        <taxon>Bacillati</taxon>
        <taxon>Actinomycetota</taxon>
        <taxon>Coriobacteriia</taxon>
        <taxon>Eggerthellales</taxon>
        <taxon>Eggerthellaceae</taxon>
        <taxon>Slackia</taxon>
    </lineage>
</organism>
<protein>
    <recommendedName>
        <fullName evidence="3">CopG family transcriptional regulator</fullName>
    </recommendedName>
</protein>
<reference evidence="1" key="1">
    <citation type="journal article" date="2021" name="PeerJ">
        <title>Extensive microbial diversity within the chicken gut microbiome revealed by metagenomics and culture.</title>
        <authorList>
            <person name="Gilroy R."/>
            <person name="Ravi A."/>
            <person name="Getino M."/>
            <person name="Pursley I."/>
            <person name="Horton D.L."/>
            <person name="Alikhan N.F."/>
            <person name="Baker D."/>
            <person name="Gharbi K."/>
            <person name="Hall N."/>
            <person name="Watson M."/>
            <person name="Adriaenssens E.M."/>
            <person name="Foster-Nyarko E."/>
            <person name="Jarju S."/>
            <person name="Secka A."/>
            <person name="Antonio M."/>
            <person name="Oren A."/>
            <person name="Chaudhuri R.R."/>
            <person name="La Ragione R."/>
            <person name="Hildebrand F."/>
            <person name="Pallen M.J."/>
        </authorList>
    </citation>
    <scope>NUCLEOTIDE SEQUENCE</scope>
    <source>
        <strain evidence="1">ChiGjej6B6-11269</strain>
    </source>
</reference>
<comment type="caution">
    <text evidence="1">The sequence shown here is derived from an EMBL/GenBank/DDBJ whole genome shotgun (WGS) entry which is preliminary data.</text>
</comment>
<accession>A0A9D2UWN1</accession>
<proteinExistence type="predicted"/>
<reference evidence="1" key="2">
    <citation type="submission" date="2021-09" db="EMBL/GenBank/DDBJ databases">
        <authorList>
            <person name="Gilroy R."/>
        </authorList>
    </citation>
    <scope>NUCLEOTIDE SEQUENCE</scope>
    <source>
        <strain evidence="1">ChiGjej6B6-11269</strain>
    </source>
</reference>
<dbReference type="Proteomes" id="UP000786989">
    <property type="component" value="Unassembled WGS sequence"/>
</dbReference>
<evidence type="ECO:0008006" key="3">
    <source>
        <dbReference type="Google" id="ProtNLM"/>
    </source>
</evidence>
<dbReference type="NCBIfam" id="NF047399">
    <property type="entry name" value="BrnA_antitoxin_add"/>
    <property type="match status" value="1"/>
</dbReference>
<evidence type="ECO:0000313" key="1">
    <source>
        <dbReference type="EMBL" id="HJF65412.1"/>
    </source>
</evidence>
<sequence>MTEKFIESEFDRLFDDGMDITPYIVKGSVRAPNMETRKVNVDLPVWMITQLDREAARLSIPRQAVIKIMIDEGLERRGMHSALPRRVVTYIREGDDMVKTEEDVSCITDERVLKKIIDARLAQREAQAAQDVKEG</sequence>
<dbReference type="RefSeq" id="WP_220092547.1">
    <property type="nucleotide sequence ID" value="NZ_JBHTHO010000028.1"/>
</dbReference>